<dbReference type="Proteomes" id="UP000230731">
    <property type="component" value="Unassembled WGS sequence"/>
</dbReference>
<dbReference type="AlphaFoldDB" id="A0A2M6WZ75"/>
<gene>
    <name evidence="2" type="ORF">COT71_02615</name>
</gene>
<dbReference type="EMBL" id="PEZP01000032">
    <property type="protein sequence ID" value="PIT98076.1"/>
    <property type="molecule type" value="Genomic_DNA"/>
</dbReference>
<accession>A0A2M6WZ75</accession>
<protein>
    <submittedName>
        <fullName evidence="2">Uncharacterized protein</fullName>
    </submittedName>
</protein>
<evidence type="ECO:0000313" key="3">
    <source>
        <dbReference type="Proteomes" id="UP000230731"/>
    </source>
</evidence>
<name>A0A2M6WZ75_9BACT</name>
<evidence type="ECO:0000256" key="1">
    <source>
        <dbReference type="SAM" id="Coils"/>
    </source>
</evidence>
<feature type="coiled-coil region" evidence="1">
    <location>
        <begin position="202"/>
        <end position="257"/>
    </location>
</feature>
<organism evidence="2 3">
    <name type="scientific">Candidatus Andersenbacteria bacterium CG10_big_fil_rev_8_21_14_0_10_54_11</name>
    <dbReference type="NCBI Taxonomy" id="1974485"/>
    <lineage>
        <taxon>Bacteria</taxon>
        <taxon>Candidatus Anderseniibacteriota</taxon>
    </lineage>
</organism>
<comment type="caution">
    <text evidence="2">The sequence shown here is derived from an EMBL/GenBank/DDBJ whole genome shotgun (WGS) entry which is preliminary data.</text>
</comment>
<reference evidence="3" key="1">
    <citation type="submission" date="2017-09" db="EMBL/GenBank/DDBJ databases">
        <title>Depth-based differentiation of microbial function through sediment-hosted aquifers and enrichment of novel symbionts in the deep terrestrial subsurface.</title>
        <authorList>
            <person name="Probst A.J."/>
            <person name="Ladd B."/>
            <person name="Jarett J.K."/>
            <person name="Geller-Mcgrath D.E."/>
            <person name="Sieber C.M.K."/>
            <person name="Emerson J.B."/>
            <person name="Anantharaman K."/>
            <person name="Thomas B.C."/>
            <person name="Malmstrom R."/>
            <person name="Stieglmeier M."/>
            <person name="Klingl A."/>
            <person name="Woyke T."/>
            <person name="Ryan C.M."/>
            <person name="Banfield J.F."/>
        </authorList>
    </citation>
    <scope>NUCLEOTIDE SEQUENCE [LARGE SCALE GENOMIC DNA]</scope>
</reference>
<evidence type="ECO:0000313" key="2">
    <source>
        <dbReference type="EMBL" id="PIT98076.1"/>
    </source>
</evidence>
<sequence length="285" mass="31718">MFCFALLAAFPGCDEHTLTSKAVKGIKNDHQKLLTVAEQQNKDQEKLKELTATSQNVLSSIESLTKVVNTKADKDYVDQRVDAVEKRLTEKMDALDTNTRLVFTAIDRQQHDAAAYLVTESASSAADGTIILPPPPDETDEVVSTAVPASAPPALKSPEDWETLLNRLNEEQSRKDPVASLAEQKAKIDAYIAEGKRDIAALKGLQIEYNRIQVRMDAIEATDRQQGTLLQQHDEAIKELQRQQQGLQLETSGARRNQNNVASPYANLPVRRMNSGKYMYYCPAY</sequence>
<proteinExistence type="predicted"/>
<keyword evidence="1" id="KW-0175">Coiled coil</keyword>